<name>A0A0P1BMG5_9BASI</name>
<evidence type="ECO:0000313" key="5">
    <source>
        <dbReference type="Proteomes" id="UP000054845"/>
    </source>
</evidence>
<evidence type="ECO:0000256" key="1">
    <source>
        <dbReference type="ARBA" id="ARBA00022490"/>
    </source>
</evidence>
<evidence type="ECO:0000313" key="4">
    <source>
        <dbReference type="EMBL" id="CEH16867.1"/>
    </source>
</evidence>
<dbReference type="OrthoDB" id="29061at2759"/>
<dbReference type="EMBL" id="CCYA01000253">
    <property type="protein sequence ID" value="CEH16867.1"/>
    <property type="molecule type" value="Genomic_DNA"/>
</dbReference>
<keyword evidence="5" id="KW-1185">Reference proteome</keyword>
<feature type="domain" description="COP9 signalosome complex subunit 3 N-terminal helical repeats" evidence="3">
    <location>
        <begin position="96"/>
        <end position="291"/>
    </location>
</feature>
<protein>
    <submittedName>
        <fullName evidence="4">Related to cop9 complex subunit 3</fullName>
    </submittedName>
</protein>
<organism evidence="4 5">
    <name type="scientific">Ceraceosorus bombacis</name>
    <dbReference type="NCBI Taxonomy" id="401625"/>
    <lineage>
        <taxon>Eukaryota</taxon>
        <taxon>Fungi</taxon>
        <taxon>Dikarya</taxon>
        <taxon>Basidiomycota</taxon>
        <taxon>Ustilaginomycotina</taxon>
        <taxon>Exobasidiomycetes</taxon>
        <taxon>Ceraceosorales</taxon>
        <taxon>Ceraceosoraceae</taxon>
        <taxon>Ceraceosorus</taxon>
    </lineage>
</organism>
<reference evidence="4 5" key="1">
    <citation type="submission" date="2014-09" db="EMBL/GenBank/DDBJ databases">
        <authorList>
            <person name="Magalhaes I.L.F."/>
            <person name="Oliveira U."/>
            <person name="Santos F.R."/>
            <person name="Vidigal T.H.D.A."/>
            <person name="Brescovit A.D."/>
            <person name="Santos A.J."/>
        </authorList>
    </citation>
    <scope>NUCLEOTIDE SEQUENCE [LARGE SCALE GENOMIC DNA]</scope>
</reference>
<dbReference type="InterPro" id="IPR055089">
    <property type="entry name" value="COP9_N"/>
</dbReference>
<dbReference type="PANTHER" id="PTHR10758:SF1">
    <property type="entry name" value="COP9 SIGNALOSOME COMPLEX SUBUNIT 3"/>
    <property type="match status" value="1"/>
</dbReference>
<dbReference type="InterPro" id="IPR050756">
    <property type="entry name" value="CSN3"/>
</dbReference>
<proteinExistence type="predicted"/>
<dbReference type="Proteomes" id="UP000054845">
    <property type="component" value="Unassembled WGS sequence"/>
</dbReference>
<dbReference type="Pfam" id="PF22788">
    <property type="entry name" value="COP9_hel_rpt"/>
    <property type="match status" value="1"/>
</dbReference>
<sequence>MLSSLASIATGSSSRSREHSQPQMQTPDDALTLSRQLVNSDSANDDPNAIANASGSKTLAESLDRLYKKGKGEGAMQLAQPLADGRDPLSVVVYPRDTLVGLYILNARLSLIKDQQAIGAATVYIDALLARAPPELLRMAPNRVTHLARQIATFSATLRNPQWGLQRLLRLHSMSPYEVTVNVLTPLHAIVLYQALKTGDLGAIGALVEVPVQHVAKHPNNRYLDALEYFYYAGLAYLKLDRLDAADNAFETCLSVPTREVSAIQLDAYKKLILVQLMLYGKTRSPPKHVSPPFQKILRNAGGSTGTHPSTLVPYETLARLYARGPVLNLAGQAQAAGHVDRGLADLQEFVAAKKADFAADANWHFVQSLLSLHRLRRIQRLGDTFGSLTIADIIDLLALPIPSGNRDQVAQQVAADLLWITQQGWSQATIDGESTPSPESVVVHYHPAPSAQTAGSMNRDAGTVRRLQAMHSELHHLSSAVEQKERSIATSASYLLKVQHNTRPAYQGGGNLGGAGMDFDDYDEDVFGA</sequence>
<dbReference type="STRING" id="401625.A0A0P1BMG5"/>
<dbReference type="GO" id="GO:0006511">
    <property type="term" value="P:ubiquitin-dependent protein catabolic process"/>
    <property type="evidence" value="ECO:0007669"/>
    <property type="project" value="TreeGrafter"/>
</dbReference>
<dbReference type="GO" id="GO:0008180">
    <property type="term" value="C:COP9 signalosome"/>
    <property type="evidence" value="ECO:0007669"/>
    <property type="project" value="TreeGrafter"/>
</dbReference>
<evidence type="ECO:0000259" key="3">
    <source>
        <dbReference type="Pfam" id="PF22788"/>
    </source>
</evidence>
<dbReference type="PANTHER" id="PTHR10758">
    <property type="entry name" value="26S PROTEASOME NON-ATPASE REGULATORY SUBUNIT 3/COP9 SIGNALOSOME COMPLEX SUBUNIT 3"/>
    <property type="match status" value="1"/>
</dbReference>
<evidence type="ECO:0000256" key="2">
    <source>
        <dbReference type="SAM" id="MobiDB-lite"/>
    </source>
</evidence>
<feature type="region of interest" description="Disordered" evidence="2">
    <location>
        <begin position="1"/>
        <end position="31"/>
    </location>
</feature>
<keyword evidence="1" id="KW-0963">Cytoplasm</keyword>
<accession>A0A0P1BMG5</accession>
<feature type="compositionally biased region" description="Low complexity" evidence="2">
    <location>
        <begin position="1"/>
        <end position="14"/>
    </location>
</feature>
<dbReference type="AlphaFoldDB" id="A0A0P1BMG5"/>